<name>A0A401IXN7_SPHXE</name>
<keyword evidence="3" id="KW-1185">Reference proteome</keyword>
<evidence type="ECO:0000313" key="2">
    <source>
        <dbReference type="EMBL" id="GBH29106.1"/>
    </source>
</evidence>
<dbReference type="AlphaFoldDB" id="A0A401IXN7"/>
<organism evidence="2 3">
    <name type="scientific">Sphingobium xenophagum</name>
    <dbReference type="NCBI Taxonomy" id="121428"/>
    <lineage>
        <taxon>Bacteria</taxon>
        <taxon>Pseudomonadati</taxon>
        <taxon>Pseudomonadota</taxon>
        <taxon>Alphaproteobacteria</taxon>
        <taxon>Sphingomonadales</taxon>
        <taxon>Sphingomonadaceae</taxon>
        <taxon>Sphingobium</taxon>
    </lineage>
</organism>
<dbReference type="EMBL" id="BBQY01000001">
    <property type="protein sequence ID" value="GBH29106.1"/>
    <property type="molecule type" value="Genomic_DNA"/>
</dbReference>
<comment type="caution">
    <text evidence="2">The sequence shown here is derived from an EMBL/GenBank/DDBJ whole genome shotgun (WGS) entry which is preliminary data.</text>
</comment>
<feature type="chain" id="PRO_5019292397" evidence="1">
    <location>
        <begin position="22"/>
        <end position="204"/>
    </location>
</feature>
<accession>A0A401IXN7</accession>
<reference evidence="2 3" key="1">
    <citation type="submission" date="2014-12" db="EMBL/GenBank/DDBJ databases">
        <title>Whole genome sequencing of Sphingobium xenophagum OW59.</title>
        <authorList>
            <person name="Ohta Y."/>
            <person name="Nishi S."/>
            <person name="Hatada Y."/>
        </authorList>
    </citation>
    <scope>NUCLEOTIDE SEQUENCE [LARGE SCALE GENOMIC DNA]</scope>
    <source>
        <strain evidence="2 3">OW59</strain>
    </source>
</reference>
<evidence type="ECO:0000256" key="1">
    <source>
        <dbReference type="SAM" id="SignalP"/>
    </source>
</evidence>
<feature type="signal peptide" evidence="1">
    <location>
        <begin position="1"/>
        <end position="21"/>
    </location>
</feature>
<gene>
    <name evidence="2" type="ORF">MBESOW_P0359</name>
</gene>
<protein>
    <submittedName>
        <fullName evidence="2">Uncharacterized protein</fullName>
    </submittedName>
</protein>
<keyword evidence="1" id="KW-0732">Signal</keyword>
<dbReference type="Proteomes" id="UP000290975">
    <property type="component" value="Unassembled WGS sequence"/>
</dbReference>
<evidence type="ECO:0000313" key="3">
    <source>
        <dbReference type="Proteomes" id="UP000290975"/>
    </source>
</evidence>
<proteinExistence type="predicted"/>
<sequence>MSVRRLLLTLFLLTASQPARAEPAETVTNLTIGIQVVKPEGWHHLSAEANLDNLRRVGPDDKDFQEAVARYGNAPIIAFSKYVEPYADLNPSLKINIRPMGALAGRSGSAILQIILPGMAKLFSDMKIEQAPTETEMGGQQSGYARFSYTLKSGEMSLPTTSELWIVPKGNYFFMIGAGTRQDEANGTRAEIQSIISTINFDLQ</sequence>